<evidence type="ECO:0000256" key="6">
    <source>
        <dbReference type="ARBA" id="ARBA00022763"/>
    </source>
</evidence>
<evidence type="ECO:0000256" key="2">
    <source>
        <dbReference type="ARBA" id="ARBA00008711"/>
    </source>
</evidence>
<dbReference type="AlphaFoldDB" id="A0A2I1DI81"/>
<sequence>MPHPWLWHIDQLPSPLGEMLLVTDQQGVLRALDWEEGRGSLLADLRKLYGNEQIKLTPGAIPKPMRDSLEAYWAGDLQALSAIIVDTTAGTPFQRAAWDWLRSIPAGETRSYKEQALGMNRPSAVRAVGHANSRNPIGIVVPCHRVIGANGTLTGYAGGVERKRWLLAHEGVDL</sequence>
<dbReference type="GO" id="GO:0032259">
    <property type="term" value="P:methylation"/>
    <property type="evidence" value="ECO:0007669"/>
    <property type="project" value="UniProtKB-KW"/>
</dbReference>
<dbReference type="FunCoup" id="A0A2I1DI81">
    <property type="interactions" value="105"/>
</dbReference>
<evidence type="ECO:0000256" key="4">
    <source>
        <dbReference type="ARBA" id="ARBA00022603"/>
    </source>
</evidence>
<dbReference type="RefSeq" id="WP_101539028.1">
    <property type="nucleotide sequence ID" value="NZ_MXAV01000056.1"/>
</dbReference>
<dbReference type="SUPFAM" id="SSF46767">
    <property type="entry name" value="Methylated DNA-protein cysteine methyltransferase, C-terminal domain"/>
    <property type="match status" value="1"/>
</dbReference>
<evidence type="ECO:0000256" key="8">
    <source>
        <dbReference type="ARBA" id="ARBA00049348"/>
    </source>
</evidence>
<comment type="catalytic activity">
    <reaction evidence="1">
        <text>a 4-O-methyl-thymidine in DNA + L-cysteinyl-[protein] = a thymidine in DNA + S-methyl-L-cysteinyl-[protein]</text>
        <dbReference type="Rhea" id="RHEA:53428"/>
        <dbReference type="Rhea" id="RHEA-COMP:10131"/>
        <dbReference type="Rhea" id="RHEA-COMP:10132"/>
        <dbReference type="Rhea" id="RHEA-COMP:13555"/>
        <dbReference type="Rhea" id="RHEA-COMP:13556"/>
        <dbReference type="ChEBI" id="CHEBI:29950"/>
        <dbReference type="ChEBI" id="CHEBI:82612"/>
        <dbReference type="ChEBI" id="CHEBI:137386"/>
        <dbReference type="ChEBI" id="CHEBI:137387"/>
        <dbReference type="EC" id="2.1.1.63"/>
    </reaction>
</comment>
<feature type="domain" description="Methylated-DNA-[protein]-cysteine S-methyltransferase DNA binding" evidence="9">
    <location>
        <begin position="92"/>
        <end position="172"/>
    </location>
</feature>
<keyword evidence="4 10" id="KW-0489">Methyltransferase</keyword>
<dbReference type="EMBL" id="MXAV01000056">
    <property type="protein sequence ID" value="PKY09578.1"/>
    <property type="molecule type" value="Genomic_DNA"/>
</dbReference>
<dbReference type="NCBIfam" id="TIGR00589">
    <property type="entry name" value="ogt"/>
    <property type="match status" value="1"/>
</dbReference>
<comment type="similarity">
    <text evidence="2">Belongs to the MGMT family.</text>
</comment>
<name>A0A2I1DI81_9PROT</name>
<keyword evidence="11" id="KW-1185">Reference proteome</keyword>
<keyword evidence="6" id="KW-0227">DNA damage</keyword>
<evidence type="ECO:0000259" key="9">
    <source>
        <dbReference type="Pfam" id="PF01035"/>
    </source>
</evidence>
<evidence type="ECO:0000313" key="11">
    <source>
        <dbReference type="Proteomes" id="UP000234329"/>
    </source>
</evidence>
<dbReference type="InterPro" id="IPR036631">
    <property type="entry name" value="MGMT_N_sf"/>
</dbReference>
<reference evidence="10 11" key="1">
    <citation type="submission" date="2017-03" db="EMBL/GenBank/DDBJ databases">
        <title>Draft genime sequence of the acidophilic sulfur-oxidizing bacterium Acidithiobacillus sp. SH, isolated from seawater.</title>
        <authorList>
            <person name="Sharmin S."/>
            <person name="Tokuhisa M."/>
            <person name="Kanao T."/>
            <person name="Kamimura K."/>
        </authorList>
    </citation>
    <scope>NUCLEOTIDE SEQUENCE [LARGE SCALE GENOMIC DNA]</scope>
    <source>
        <strain evidence="10 11">SH</strain>
    </source>
</reference>
<dbReference type="GO" id="GO:0003908">
    <property type="term" value="F:methylated-DNA-[protein]-cysteine S-methyltransferase activity"/>
    <property type="evidence" value="ECO:0007669"/>
    <property type="project" value="UniProtKB-EC"/>
</dbReference>
<protein>
    <recommendedName>
        <fullName evidence="3">methylated-DNA--[protein]-cysteine S-methyltransferase</fullName>
        <ecNumber evidence="3">2.1.1.63</ecNumber>
    </recommendedName>
</protein>
<dbReference type="PROSITE" id="PS00374">
    <property type="entry name" value="MGMT"/>
    <property type="match status" value="1"/>
</dbReference>
<gene>
    <name evidence="10" type="ORF">B1757_14620</name>
</gene>
<dbReference type="EC" id="2.1.1.63" evidence="3"/>
<evidence type="ECO:0000256" key="7">
    <source>
        <dbReference type="ARBA" id="ARBA00023204"/>
    </source>
</evidence>
<evidence type="ECO:0000256" key="5">
    <source>
        <dbReference type="ARBA" id="ARBA00022679"/>
    </source>
</evidence>
<dbReference type="PANTHER" id="PTHR10815">
    <property type="entry name" value="METHYLATED-DNA--PROTEIN-CYSTEINE METHYLTRANSFERASE"/>
    <property type="match status" value="1"/>
</dbReference>
<comment type="caution">
    <text evidence="10">The sequence shown here is derived from an EMBL/GenBank/DDBJ whole genome shotgun (WGS) entry which is preliminary data.</text>
</comment>
<dbReference type="FunFam" id="1.10.10.10:FF:000214">
    <property type="entry name" value="Methylated-DNA--protein-cysteine methyltransferase"/>
    <property type="match status" value="1"/>
</dbReference>
<dbReference type="InterPro" id="IPR036217">
    <property type="entry name" value="MethylDNA_cys_MeTrfase_DNAb"/>
</dbReference>
<evidence type="ECO:0000313" key="10">
    <source>
        <dbReference type="EMBL" id="PKY09578.1"/>
    </source>
</evidence>
<keyword evidence="7" id="KW-0234">DNA repair</keyword>
<dbReference type="GO" id="GO:0006281">
    <property type="term" value="P:DNA repair"/>
    <property type="evidence" value="ECO:0007669"/>
    <property type="project" value="UniProtKB-KW"/>
</dbReference>
<dbReference type="CDD" id="cd06445">
    <property type="entry name" value="ATase"/>
    <property type="match status" value="1"/>
</dbReference>
<dbReference type="InterPro" id="IPR001497">
    <property type="entry name" value="MethylDNA_cys_MeTrfase_AS"/>
</dbReference>
<evidence type="ECO:0000256" key="3">
    <source>
        <dbReference type="ARBA" id="ARBA00011918"/>
    </source>
</evidence>
<dbReference type="OrthoDB" id="5295094at2"/>
<keyword evidence="5 10" id="KW-0808">Transferase</keyword>
<proteinExistence type="inferred from homology"/>
<dbReference type="InterPro" id="IPR036388">
    <property type="entry name" value="WH-like_DNA-bd_sf"/>
</dbReference>
<evidence type="ECO:0000256" key="1">
    <source>
        <dbReference type="ARBA" id="ARBA00001286"/>
    </source>
</evidence>
<dbReference type="InterPro" id="IPR014048">
    <property type="entry name" value="MethylDNA_cys_MeTrfase_DNA-bd"/>
</dbReference>
<dbReference type="PANTHER" id="PTHR10815:SF5">
    <property type="entry name" value="METHYLATED-DNA--PROTEIN-CYSTEINE METHYLTRANSFERASE"/>
    <property type="match status" value="1"/>
</dbReference>
<organism evidence="10 11">
    <name type="scientific">Acidithiobacillus marinus</name>
    <dbReference type="NCBI Taxonomy" id="187490"/>
    <lineage>
        <taxon>Bacteria</taxon>
        <taxon>Pseudomonadati</taxon>
        <taxon>Pseudomonadota</taxon>
        <taxon>Acidithiobacillia</taxon>
        <taxon>Acidithiobacillales</taxon>
        <taxon>Acidithiobacillaceae</taxon>
        <taxon>Acidithiobacillus</taxon>
    </lineage>
</organism>
<dbReference type="Proteomes" id="UP000234329">
    <property type="component" value="Unassembled WGS sequence"/>
</dbReference>
<dbReference type="SUPFAM" id="SSF53155">
    <property type="entry name" value="Methylated DNA-protein cysteine methyltransferase domain"/>
    <property type="match status" value="1"/>
</dbReference>
<dbReference type="InParanoid" id="A0A2I1DI81"/>
<dbReference type="Pfam" id="PF01035">
    <property type="entry name" value="DNA_binding_1"/>
    <property type="match status" value="1"/>
</dbReference>
<accession>A0A2I1DI81</accession>
<dbReference type="Gene3D" id="1.10.10.10">
    <property type="entry name" value="Winged helix-like DNA-binding domain superfamily/Winged helix DNA-binding domain"/>
    <property type="match status" value="1"/>
</dbReference>
<comment type="catalytic activity">
    <reaction evidence="8">
        <text>a 6-O-methyl-2'-deoxyguanosine in DNA + L-cysteinyl-[protein] = S-methyl-L-cysteinyl-[protein] + a 2'-deoxyguanosine in DNA</text>
        <dbReference type="Rhea" id="RHEA:24000"/>
        <dbReference type="Rhea" id="RHEA-COMP:10131"/>
        <dbReference type="Rhea" id="RHEA-COMP:10132"/>
        <dbReference type="Rhea" id="RHEA-COMP:11367"/>
        <dbReference type="Rhea" id="RHEA-COMP:11368"/>
        <dbReference type="ChEBI" id="CHEBI:29950"/>
        <dbReference type="ChEBI" id="CHEBI:82612"/>
        <dbReference type="ChEBI" id="CHEBI:85445"/>
        <dbReference type="ChEBI" id="CHEBI:85448"/>
        <dbReference type="EC" id="2.1.1.63"/>
    </reaction>
</comment>